<evidence type="ECO:0000313" key="1">
    <source>
        <dbReference type="EMBL" id="RUQ30250.1"/>
    </source>
</evidence>
<accession>A0A433HPH8</accession>
<proteinExistence type="predicted"/>
<evidence type="ECO:0008006" key="3">
    <source>
        <dbReference type="Google" id="ProtNLM"/>
    </source>
</evidence>
<dbReference type="RefSeq" id="WP_126864272.1">
    <property type="nucleotide sequence ID" value="NZ_JAUSTX010000001.1"/>
</dbReference>
<dbReference type="OrthoDB" id="2455488at2"/>
<name>A0A433HPH8_9BACI</name>
<gene>
    <name evidence="1" type="ORF">ELQ35_07890</name>
</gene>
<evidence type="ECO:0000313" key="2">
    <source>
        <dbReference type="Proteomes" id="UP000267430"/>
    </source>
</evidence>
<dbReference type="EMBL" id="RYZZ01000007">
    <property type="protein sequence ID" value="RUQ30250.1"/>
    <property type="molecule type" value="Genomic_DNA"/>
</dbReference>
<sequence>MQEQEANEILEKLANRELEEHRITKEEFPSFRYFLVQRKDFKHFRGIAQHGGEVVYRYTDKPRS</sequence>
<protein>
    <recommendedName>
        <fullName evidence="3">Abortive phage infection protein</fullName>
    </recommendedName>
</protein>
<comment type="caution">
    <text evidence="1">The sequence shown here is derived from an EMBL/GenBank/DDBJ whole genome shotgun (WGS) entry which is preliminary data.</text>
</comment>
<reference evidence="1 2" key="1">
    <citation type="submission" date="2018-12" db="EMBL/GenBank/DDBJ databases">
        <title>Bacillus chawlae sp. nov., Bacillus glennii sp. nov., and Bacillus saganii sp. nov. Isolated from the Vehicle Assembly Building at Kennedy Space Center where the Viking Spacecraft were Assembled.</title>
        <authorList>
            <person name="Seuylemezian A."/>
            <person name="Vaishampayan P."/>
        </authorList>
    </citation>
    <scope>NUCLEOTIDE SEQUENCE [LARGE SCALE GENOMIC DNA]</scope>
    <source>
        <strain evidence="1 2">L5</strain>
    </source>
</reference>
<dbReference type="AlphaFoldDB" id="A0A433HPH8"/>
<organism evidence="1 2">
    <name type="scientific">Peribacillus cavernae</name>
    <dbReference type="NCBI Taxonomy" id="1674310"/>
    <lineage>
        <taxon>Bacteria</taxon>
        <taxon>Bacillati</taxon>
        <taxon>Bacillota</taxon>
        <taxon>Bacilli</taxon>
        <taxon>Bacillales</taxon>
        <taxon>Bacillaceae</taxon>
        <taxon>Peribacillus</taxon>
    </lineage>
</organism>
<keyword evidence="2" id="KW-1185">Reference proteome</keyword>
<dbReference type="Proteomes" id="UP000267430">
    <property type="component" value="Unassembled WGS sequence"/>
</dbReference>